<evidence type="ECO:0000256" key="2">
    <source>
        <dbReference type="ARBA" id="ARBA00005642"/>
    </source>
</evidence>
<evidence type="ECO:0000256" key="3">
    <source>
        <dbReference type="ARBA" id="ARBA00012787"/>
    </source>
</evidence>
<dbReference type="Proteomes" id="UP000289497">
    <property type="component" value="Chromosome"/>
</dbReference>
<evidence type="ECO:0000256" key="5">
    <source>
        <dbReference type="ARBA" id="ARBA00023235"/>
    </source>
</evidence>
<dbReference type="RefSeq" id="WP_036433820.1">
    <property type="nucleotide sequence ID" value="NZ_LR215039.1"/>
</dbReference>
<feature type="domain" description="Pseudouridine synthase II N-terminal" evidence="6">
    <location>
        <begin position="23"/>
        <end position="171"/>
    </location>
</feature>
<gene>
    <name evidence="7" type="primary">truB</name>
    <name evidence="7" type="ORF">NCTC10179_00337</name>
</gene>
<reference evidence="7 8" key="1">
    <citation type="submission" date="2019-01" db="EMBL/GenBank/DDBJ databases">
        <authorList>
            <consortium name="Pathogen Informatics"/>
        </authorList>
    </citation>
    <scope>NUCLEOTIDE SEQUENCE [LARGE SCALE GENOMIC DNA]</scope>
    <source>
        <strain evidence="7 8">NCTC10179</strain>
    </source>
</reference>
<dbReference type="SUPFAM" id="SSF55120">
    <property type="entry name" value="Pseudouridine synthase"/>
    <property type="match status" value="1"/>
</dbReference>
<proteinExistence type="inferred from homology"/>
<dbReference type="EC" id="5.4.99.25" evidence="3"/>
<dbReference type="Gene3D" id="3.30.2350.10">
    <property type="entry name" value="Pseudouridine synthase"/>
    <property type="match status" value="1"/>
</dbReference>
<comment type="similarity">
    <text evidence="2">Belongs to the pseudouridine synthase TruB family. Type 1 subfamily.</text>
</comment>
<dbReference type="InterPro" id="IPR014780">
    <property type="entry name" value="tRNA_psdUridine_synth_TruB"/>
</dbReference>
<dbReference type="AlphaFoldDB" id="A0A449B6D7"/>
<dbReference type="GO" id="GO:0160148">
    <property type="term" value="F:tRNA pseudouridine(55) synthase activity"/>
    <property type="evidence" value="ECO:0007669"/>
    <property type="project" value="UniProtKB-EC"/>
</dbReference>
<dbReference type="GO" id="GO:1990481">
    <property type="term" value="P:mRNA pseudouridine synthesis"/>
    <property type="evidence" value="ECO:0007669"/>
    <property type="project" value="TreeGrafter"/>
</dbReference>
<evidence type="ECO:0000313" key="8">
    <source>
        <dbReference type="Proteomes" id="UP000289497"/>
    </source>
</evidence>
<dbReference type="EMBL" id="LR215039">
    <property type="protein sequence ID" value="VEU76166.1"/>
    <property type="molecule type" value="Genomic_DNA"/>
</dbReference>
<keyword evidence="4" id="KW-0819">tRNA processing</keyword>
<name>A0A449B6D7_9BACT</name>
<dbReference type="InterPro" id="IPR002501">
    <property type="entry name" value="PsdUridine_synth_N"/>
</dbReference>
<dbReference type="NCBIfam" id="TIGR00431">
    <property type="entry name" value="TruB"/>
    <property type="match status" value="1"/>
</dbReference>
<evidence type="ECO:0000313" key="7">
    <source>
        <dbReference type="EMBL" id="VEU76166.1"/>
    </source>
</evidence>
<sequence length="277" mass="31849">MFLKYYKPQNVFSNQKVRQIGKQLGTKKVGHTGTLDPLASGLMIIASHEDTRMLEYITHTTKTYIAQAQFFYQSASLDNYNCTPEATSKVEFSKDQLLQAINKIKQTTQQIPPQISAKKINGKRAYDLSRDNIKFELKPQKIKIHHLQLLDFDNQNWTFKIKLTISAGGYVRSVLRDVAHELNTTCVMTSLKRTQIGNLTLDGLSEDTYEEIDFTRLIDLQRLELNDKWIKALKNGNAFECKQPNGKYLIVKENLIVSVGEINNNLYQPDKVFIERI</sequence>
<evidence type="ECO:0000259" key="6">
    <source>
        <dbReference type="Pfam" id="PF01509"/>
    </source>
</evidence>
<accession>A0A449B6D7</accession>
<dbReference type="InterPro" id="IPR020103">
    <property type="entry name" value="PsdUridine_synth_cat_dom_sf"/>
</dbReference>
<organism evidence="7 8">
    <name type="scientific">Mycoplasmopsis columboralis</name>
    <dbReference type="NCBI Taxonomy" id="171282"/>
    <lineage>
        <taxon>Bacteria</taxon>
        <taxon>Bacillati</taxon>
        <taxon>Mycoplasmatota</taxon>
        <taxon>Mycoplasmoidales</taxon>
        <taxon>Metamycoplasmataceae</taxon>
        <taxon>Mycoplasmopsis</taxon>
    </lineage>
</organism>
<dbReference type="GO" id="GO:0003723">
    <property type="term" value="F:RNA binding"/>
    <property type="evidence" value="ECO:0007669"/>
    <property type="project" value="InterPro"/>
</dbReference>
<dbReference type="Pfam" id="PF01509">
    <property type="entry name" value="TruB_N"/>
    <property type="match status" value="1"/>
</dbReference>
<dbReference type="PANTHER" id="PTHR13767:SF2">
    <property type="entry name" value="PSEUDOURIDYLATE SYNTHASE TRUB1"/>
    <property type="match status" value="1"/>
</dbReference>
<keyword evidence="5 7" id="KW-0413">Isomerase</keyword>
<dbReference type="GO" id="GO:0006400">
    <property type="term" value="P:tRNA modification"/>
    <property type="evidence" value="ECO:0007669"/>
    <property type="project" value="TreeGrafter"/>
</dbReference>
<dbReference type="PANTHER" id="PTHR13767">
    <property type="entry name" value="TRNA-PSEUDOURIDINE SYNTHASE"/>
    <property type="match status" value="1"/>
</dbReference>
<evidence type="ECO:0000256" key="4">
    <source>
        <dbReference type="ARBA" id="ARBA00022694"/>
    </source>
</evidence>
<comment type="catalytic activity">
    <reaction evidence="1">
        <text>uridine(55) in tRNA = pseudouridine(55) in tRNA</text>
        <dbReference type="Rhea" id="RHEA:42532"/>
        <dbReference type="Rhea" id="RHEA-COMP:10101"/>
        <dbReference type="Rhea" id="RHEA-COMP:10102"/>
        <dbReference type="ChEBI" id="CHEBI:65314"/>
        <dbReference type="ChEBI" id="CHEBI:65315"/>
        <dbReference type="EC" id="5.4.99.25"/>
    </reaction>
</comment>
<dbReference type="KEGG" id="mcou:NCTC10179_00337"/>
<protein>
    <recommendedName>
        <fullName evidence="3">tRNA pseudouridine(55) synthase</fullName>
        <ecNumber evidence="3">5.4.99.25</ecNumber>
    </recommendedName>
</protein>
<keyword evidence="8" id="KW-1185">Reference proteome</keyword>
<evidence type="ECO:0000256" key="1">
    <source>
        <dbReference type="ARBA" id="ARBA00000385"/>
    </source>
</evidence>